<proteinExistence type="predicted"/>
<dbReference type="Proteomes" id="UP000824130">
    <property type="component" value="Unassembled WGS sequence"/>
</dbReference>
<feature type="non-terminal residue" evidence="1">
    <location>
        <position position="1"/>
    </location>
</feature>
<dbReference type="AlphaFoldDB" id="A0A9D1SUU2"/>
<reference evidence="1" key="1">
    <citation type="submission" date="2020-10" db="EMBL/GenBank/DDBJ databases">
        <authorList>
            <person name="Gilroy R."/>
        </authorList>
    </citation>
    <scope>NUCLEOTIDE SEQUENCE</scope>
    <source>
        <strain evidence="1">ChiSjej4B22-8349</strain>
    </source>
</reference>
<dbReference type="EMBL" id="DVOB01000068">
    <property type="protein sequence ID" value="HIU95667.1"/>
    <property type="molecule type" value="Genomic_DNA"/>
</dbReference>
<sequence>DVDFLWCSSDPDSLDGILIRGRRAAVLDGTAPHIVDPVTPGAVDEIINLGQFWDEEKLKGSRWEIMRLGEEISDIFGYAYGYLKSAGQQYEFLGELLERNVTDEKLWEYRSQLKMKLDAISILRRAESKMRRDYVMGGDVRFGERRKFFAGAITPGGIKSNVTSVIEGVGRVVVLDVPVGSRTEVLLGPVSRRLTEAGFDVEEYYCPMSPERKLEHVVCEGADLAVICSNEYHVVDSANIDGKVVRIKADEVFTGDGDRQAGEVFEDVKESSRGLILKAVALLEKAKGRHDMLEKCYVDAVDFDALRQVEDHITRSIMK</sequence>
<accession>A0A9D1SUU2</accession>
<evidence type="ECO:0000313" key="1">
    <source>
        <dbReference type="EMBL" id="HIU95667.1"/>
    </source>
</evidence>
<protein>
    <submittedName>
        <fullName evidence="1">Uncharacterized protein</fullName>
    </submittedName>
</protein>
<comment type="caution">
    <text evidence="1">The sequence shown here is derived from an EMBL/GenBank/DDBJ whole genome shotgun (WGS) entry which is preliminary data.</text>
</comment>
<organism evidence="1 2">
    <name type="scientific">Candidatus Allocopromorpha excrementipullorum</name>
    <dbReference type="NCBI Taxonomy" id="2840743"/>
    <lineage>
        <taxon>Bacteria</taxon>
        <taxon>Bacillati</taxon>
        <taxon>Bacillota</taxon>
        <taxon>Clostridia</taxon>
        <taxon>Eubacteriales</taxon>
        <taxon>Eubacteriaceae</taxon>
        <taxon>Eubacteriaceae incertae sedis</taxon>
        <taxon>Candidatus Allocopromorpha</taxon>
    </lineage>
</organism>
<gene>
    <name evidence="1" type="ORF">IAD25_03020</name>
</gene>
<reference evidence="1" key="2">
    <citation type="journal article" date="2021" name="PeerJ">
        <title>Extensive microbial diversity within the chicken gut microbiome revealed by metagenomics and culture.</title>
        <authorList>
            <person name="Gilroy R."/>
            <person name="Ravi A."/>
            <person name="Getino M."/>
            <person name="Pursley I."/>
            <person name="Horton D.L."/>
            <person name="Alikhan N.F."/>
            <person name="Baker D."/>
            <person name="Gharbi K."/>
            <person name="Hall N."/>
            <person name="Watson M."/>
            <person name="Adriaenssens E.M."/>
            <person name="Foster-Nyarko E."/>
            <person name="Jarju S."/>
            <person name="Secka A."/>
            <person name="Antonio M."/>
            <person name="Oren A."/>
            <person name="Chaudhuri R.R."/>
            <person name="La Ragione R."/>
            <person name="Hildebrand F."/>
            <person name="Pallen M.J."/>
        </authorList>
    </citation>
    <scope>NUCLEOTIDE SEQUENCE</scope>
    <source>
        <strain evidence="1">ChiSjej4B22-8349</strain>
    </source>
</reference>
<name>A0A9D1SUU2_9FIRM</name>
<evidence type="ECO:0000313" key="2">
    <source>
        <dbReference type="Proteomes" id="UP000824130"/>
    </source>
</evidence>